<feature type="compositionally biased region" description="Basic and acidic residues" evidence="1">
    <location>
        <begin position="238"/>
        <end position="248"/>
    </location>
</feature>
<name>A0A0Z8PQL6_STRSU</name>
<dbReference type="Proteomes" id="UP000069526">
    <property type="component" value="Unassembled WGS sequence"/>
</dbReference>
<gene>
    <name evidence="2" type="ORF">ERS132539_01784</name>
</gene>
<evidence type="ECO:0000313" key="3">
    <source>
        <dbReference type="Proteomes" id="UP000069526"/>
    </source>
</evidence>
<protein>
    <submittedName>
        <fullName evidence="2">Uncharacterized protein</fullName>
    </submittedName>
</protein>
<dbReference type="RefSeq" id="WP_044767583.1">
    <property type="nucleotide sequence ID" value="NZ_CEIH01000156.1"/>
</dbReference>
<evidence type="ECO:0000256" key="1">
    <source>
        <dbReference type="SAM" id="MobiDB-lite"/>
    </source>
</evidence>
<feature type="compositionally biased region" description="Low complexity" evidence="1">
    <location>
        <begin position="228"/>
        <end position="237"/>
    </location>
</feature>
<dbReference type="EMBL" id="FIJK01000050">
    <property type="protein sequence ID" value="CYW50210.1"/>
    <property type="molecule type" value="Genomic_DNA"/>
</dbReference>
<accession>A0A0Z8PQL6</accession>
<proteinExistence type="predicted"/>
<evidence type="ECO:0000313" key="2">
    <source>
        <dbReference type="EMBL" id="CYW50210.1"/>
    </source>
</evidence>
<feature type="region of interest" description="Disordered" evidence="1">
    <location>
        <begin position="224"/>
        <end position="259"/>
    </location>
</feature>
<organism evidence="2 3">
    <name type="scientific">Streptococcus suis</name>
    <dbReference type="NCBI Taxonomy" id="1307"/>
    <lineage>
        <taxon>Bacteria</taxon>
        <taxon>Bacillati</taxon>
        <taxon>Bacillota</taxon>
        <taxon>Bacilli</taxon>
        <taxon>Lactobacillales</taxon>
        <taxon>Streptococcaceae</taxon>
        <taxon>Streptococcus</taxon>
    </lineage>
</organism>
<sequence length="259" mass="27838">MYEDGSIQVFEVSRGLGDIDAKLYQLSETNGEVALLQEADYKVGSTEGAIDISGKTEVDLSLLEYKTLSTPLTADSSTQSVLPKDMREATIGQEISLPSELVGTWTMVETPNGTKPRRPSSVEIAGDGSYASVYSDGNLIGNMMTLRKVSENGFVITSNGAQNGCFGIVGIGGNPGPNAKVEFGFIIEGQLLKNVSWTVTISAEDYSNPSVLATFTNPNFVVREEETATSSTSSSETKNSEEQVSEKNKNRKNYLVSCR</sequence>
<dbReference type="AlphaFoldDB" id="A0A0Z8PQL6"/>
<reference evidence="2 3" key="1">
    <citation type="submission" date="2016-02" db="EMBL/GenBank/DDBJ databases">
        <authorList>
            <consortium name="Pathogen Informatics"/>
        </authorList>
    </citation>
    <scope>NUCLEOTIDE SEQUENCE [LARGE SCALE GENOMIC DNA]</scope>
    <source>
        <strain evidence="2 3">SS1013</strain>
    </source>
</reference>